<evidence type="ECO:0000313" key="2">
    <source>
        <dbReference type="Proteomes" id="UP000297229"/>
    </source>
</evidence>
<sequence>MYVLGFRSVSTGEISKRSSKDTQKVTGMVKGEVPGKYSDRPSCPKVWTSMGMHLANSRFSGLQLLLLVIDPFKDSKMPETVLIIRHFLRNFRGPTTTSPAYRSKMQTSRVCTS</sequence>
<dbReference type="AlphaFoldDB" id="A0A4Z1K3M6"/>
<dbReference type="EMBL" id="PQXM01000180">
    <property type="protein sequence ID" value="TGO75993.1"/>
    <property type="molecule type" value="Genomic_DNA"/>
</dbReference>
<reference evidence="1 2" key="1">
    <citation type="submission" date="2017-12" db="EMBL/GenBank/DDBJ databases">
        <title>Comparative genomics of Botrytis spp.</title>
        <authorList>
            <person name="Valero-Jimenez C.A."/>
            <person name="Tapia P."/>
            <person name="Veloso J."/>
            <person name="Silva-Moreno E."/>
            <person name="Staats M."/>
            <person name="Valdes J.H."/>
            <person name="Van Kan J.A.L."/>
        </authorList>
    </citation>
    <scope>NUCLEOTIDE SEQUENCE [LARGE SCALE GENOMIC DNA]</scope>
    <source>
        <strain evidence="1 2">Be9601</strain>
    </source>
</reference>
<name>A0A4Z1K3M6_9HELO</name>
<protein>
    <submittedName>
        <fullName evidence="1">Uncharacterized protein</fullName>
    </submittedName>
</protein>
<comment type="caution">
    <text evidence="1">The sequence shown here is derived from an EMBL/GenBank/DDBJ whole genome shotgun (WGS) entry which is preliminary data.</text>
</comment>
<proteinExistence type="predicted"/>
<gene>
    <name evidence="1" type="ORF">BELL_0181g00110</name>
</gene>
<organism evidence="1 2">
    <name type="scientific">Botrytis elliptica</name>
    <dbReference type="NCBI Taxonomy" id="278938"/>
    <lineage>
        <taxon>Eukaryota</taxon>
        <taxon>Fungi</taxon>
        <taxon>Dikarya</taxon>
        <taxon>Ascomycota</taxon>
        <taxon>Pezizomycotina</taxon>
        <taxon>Leotiomycetes</taxon>
        <taxon>Helotiales</taxon>
        <taxon>Sclerotiniaceae</taxon>
        <taxon>Botrytis</taxon>
    </lineage>
</organism>
<dbReference type="Proteomes" id="UP000297229">
    <property type="component" value="Unassembled WGS sequence"/>
</dbReference>
<evidence type="ECO:0000313" key="1">
    <source>
        <dbReference type="EMBL" id="TGO75993.1"/>
    </source>
</evidence>
<keyword evidence="2" id="KW-1185">Reference proteome</keyword>
<accession>A0A4Z1K3M6</accession>